<name>A0ABU4VCL2_9PSEU</name>
<dbReference type="EMBL" id="JAXAVU010000018">
    <property type="protein sequence ID" value="MDX8149515.1"/>
    <property type="molecule type" value="Genomic_DNA"/>
</dbReference>
<reference evidence="2 3" key="1">
    <citation type="submission" date="2023-11" db="EMBL/GenBank/DDBJ databases">
        <title>Lentzea sokolovensis, sp. nov., Lentzea kristufkii, sp. nov., and Lentzea miocenensis, sp. nov., rare actinobacteria from Sokolov Coal Basin, Miocene lacustrine sediment, Czech Republic.</title>
        <authorList>
            <person name="Lara A."/>
            <person name="Kotroba L."/>
            <person name="Nouioui I."/>
            <person name="Neumann-Schaal M."/>
            <person name="Mast Y."/>
            <person name="Chronakova A."/>
        </authorList>
    </citation>
    <scope>NUCLEOTIDE SEQUENCE [LARGE SCALE GENOMIC DNA]</scope>
    <source>
        <strain evidence="2 3">BCCO 10_0061</strain>
    </source>
</reference>
<accession>A0ABU4VCL2</accession>
<dbReference type="SUPFAM" id="SSF52540">
    <property type="entry name" value="P-loop containing nucleoside triphosphate hydrolases"/>
    <property type="match status" value="1"/>
</dbReference>
<dbReference type="InterPro" id="IPR027417">
    <property type="entry name" value="P-loop_NTPase"/>
</dbReference>
<evidence type="ECO:0000313" key="2">
    <source>
        <dbReference type="EMBL" id="MDX8149515.1"/>
    </source>
</evidence>
<proteinExistence type="predicted"/>
<dbReference type="Proteomes" id="UP001285352">
    <property type="component" value="Unassembled WGS sequence"/>
</dbReference>
<dbReference type="Pfam" id="PF13191">
    <property type="entry name" value="AAA_16"/>
    <property type="match status" value="1"/>
</dbReference>
<dbReference type="RefSeq" id="WP_319981493.1">
    <property type="nucleotide sequence ID" value="NZ_JAXAVU010000018.1"/>
</dbReference>
<dbReference type="InterPro" id="IPR009003">
    <property type="entry name" value="Peptidase_S1_PA"/>
</dbReference>
<comment type="caution">
    <text evidence="2">The sequence shown here is derived from an EMBL/GenBank/DDBJ whole genome shotgun (WGS) entry which is preliminary data.</text>
</comment>
<keyword evidence="2" id="KW-0378">Hydrolase</keyword>
<dbReference type="SUPFAM" id="SSF50494">
    <property type="entry name" value="Trypsin-like serine proteases"/>
    <property type="match status" value="1"/>
</dbReference>
<dbReference type="Gene3D" id="3.40.50.300">
    <property type="entry name" value="P-loop containing nucleotide triphosphate hydrolases"/>
    <property type="match status" value="1"/>
</dbReference>
<evidence type="ECO:0000259" key="1">
    <source>
        <dbReference type="Pfam" id="PF13191"/>
    </source>
</evidence>
<gene>
    <name evidence="2" type="ORF">SK854_45850</name>
</gene>
<organism evidence="2 3">
    <name type="scientific">Lentzea sokolovensis</name>
    <dbReference type="NCBI Taxonomy" id="3095429"/>
    <lineage>
        <taxon>Bacteria</taxon>
        <taxon>Bacillati</taxon>
        <taxon>Actinomycetota</taxon>
        <taxon>Actinomycetes</taxon>
        <taxon>Pseudonocardiales</taxon>
        <taxon>Pseudonocardiaceae</taxon>
        <taxon>Lentzea</taxon>
    </lineage>
</organism>
<dbReference type="GO" id="GO:0006508">
    <property type="term" value="P:proteolysis"/>
    <property type="evidence" value="ECO:0007669"/>
    <property type="project" value="UniProtKB-KW"/>
</dbReference>
<keyword evidence="2" id="KW-0645">Protease</keyword>
<dbReference type="InterPro" id="IPR041664">
    <property type="entry name" value="AAA_16"/>
</dbReference>
<evidence type="ECO:0000313" key="3">
    <source>
        <dbReference type="Proteomes" id="UP001285352"/>
    </source>
</evidence>
<sequence>MSAHAIGELIVAGRRRGTAFAVTEDLLLTCWHCVADPGDLSQLSACDVVVRFADGVTVSARFLQNNPELDLALFGILPGTPLPPDWTPLPLAQDTDGPRGTFADVIGWPMENPSRSAPQAMPGQVENNTTMIDSSPSLEVFSKYLAAGLRPRGFSGAPVLVRTPAGPVVIGVVRWMKEDSADSGVAVGGTIYASRAADIAACWRRLRPEPTVIADLVGSKWLQLSSEVERFVTSQLIGPGGDLPFAGRSSELAALTRWFDEGDTPYHVVAGPAGIGKSTLLVRWCAEVVRRRQVRVVLLPISVRYETNAVADILQALSSRLARVHGEDYNSSAYQANPRGTALELLQRSAPADTSVIVVLDGLDEARDQSSWLRLFPRTLGERVRILVSARHTLDHPTGQAWAGHLGLTSVDVTTLTPLGPAAMADLLSSVRVGAPAEELAAAANRLWDLTRGEPVTTSLYLTSIQESSDLTLTAWTAAKRNTAPGLKEFFEEWWFEQQKLWNGSYSAQDADRVLRILVMAEGPLSRKDLRLLVRRLPEPLDAVRLDDAIGVLGRFMLPGRTTDSLSVAHPVITEMMRARLHVGHADDELQEVFVAWGTEMLTGLRSGTLTTADVPDYLTRHLAEHLTTGDRVRPTAFDLAAPFWRRHKDATSDTTEAFQTDVRLVMEQARRADQARFDRGEAPRLLPERIMCAAEVAGQQGTIDGHMTSLLAAELVRHGLWRIGRALDFVERNAYVSGSDRVDAVVALAPVIAADHLDWLEKLVDSTLKTGDSEEKARAVAAWAVRLLELGHVSEALVSAHRLPTGDRSRSFVAVWVLAELIPRLPDDLASTALAAVFAELLHTRTGDKTICYAVTRLTKQVSLDEAERLWNLVEIGALSADVQREALRAQQADDPSGPRAVLIAAVSRDQWRERTSLTWPRFVAVARWLPDERRGSVIRSFFEAWEADESGRLTDDRRQALLPGIHYDGLLSVVPISIATNAVEWVRRLTKGHTRLACLAQLLPVLDDGVRRQVADEIFKAAHEDLVELDGSYDGALVAVAGLVAVGDTDRLLGIINTLGPVHFLGRMLAPEVTAGQARVALAAIPAWDLEKRHLRNAFLARLASFGPREAAEVLAQLSAAGPVDALPGDLLRLLRDHLGGNPEGEIPPFKRVNAWWPPGDPYPRREAVRSYWPRPRPMDEGGLHRALRDTDADPYSVLRTAMDLTSNLRARHVPMLIERSRALPDRWLGLVLLAAGTHLPPGDATATVMTEIRSTIDSLRAAADATGRPWWFTADSAWYAHNPSDIAPFFARLVAPQARADIASWLFDDGYLHGVISKPMYGVENVDMWARDAAGVTPLLDVSQLNELAALGDRSISSGGTRAVFEAGLAVGYAVCGELDRAHHYVKSLGGPEPHELRCQVLADIMYLLRPADLVGWIAQVHAIITSAYRRGPLWAHLECRLGELSNIQMWAALDQWLSMPHRGSRAEVLADALLYRFAIARITGGIGECARLLSLIDEREAA</sequence>
<dbReference type="Gene3D" id="2.40.10.120">
    <property type="match status" value="1"/>
</dbReference>
<protein>
    <submittedName>
        <fullName evidence="2">Serine protease</fullName>
    </submittedName>
</protein>
<keyword evidence="3" id="KW-1185">Reference proteome</keyword>
<feature type="domain" description="Orc1-like AAA ATPase" evidence="1">
    <location>
        <begin position="244"/>
        <end position="373"/>
    </location>
</feature>
<dbReference type="GO" id="GO:0008233">
    <property type="term" value="F:peptidase activity"/>
    <property type="evidence" value="ECO:0007669"/>
    <property type="project" value="UniProtKB-KW"/>
</dbReference>
<dbReference type="Pfam" id="PF13365">
    <property type="entry name" value="Trypsin_2"/>
    <property type="match status" value="1"/>
</dbReference>